<dbReference type="EMBL" id="FOLD01000002">
    <property type="protein sequence ID" value="SFB89905.1"/>
    <property type="molecule type" value="Genomic_DNA"/>
</dbReference>
<proteinExistence type="predicted"/>
<evidence type="ECO:0000256" key="1">
    <source>
        <dbReference type="SAM" id="SignalP"/>
    </source>
</evidence>
<accession>A0A1I1ES03</accession>
<feature type="chain" id="PRO_5011795665" evidence="1">
    <location>
        <begin position="27"/>
        <end position="65"/>
    </location>
</feature>
<gene>
    <name evidence="2" type="ORF">SAMN05216204_102224</name>
</gene>
<name>A0A1I1ES03_9BURK</name>
<dbReference type="AlphaFoldDB" id="A0A1I1ES03"/>
<keyword evidence="3" id="KW-1185">Reference proteome</keyword>
<protein>
    <submittedName>
        <fullName evidence="2">Uncharacterized protein</fullName>
    </submittedName>
</protein>
<reference evidence="3" key="1">
    <citation type="submission" date="2016-10" db="EMBL/GenBank/DDBJ databases">
        <authorList>
            <person name="Varghese N."/>
            <person name="Submissions S."/>
        </authorList>
    </citation>
    <scope>NUCLEOTIDE SEQUENCE [LARGE SCALE GENOMIC DNA]</scope>
    <source>
        <strain evidence="3">CGMCC 1.12041</strain>
    </source>
</reference>
<feature type="signal peptide" evidence="1">
    <location>
        <begin position="1"/>
        <end position="26"/>
    </location>
</feature>
<keyword evidence="1" id="KW-0732">Signal</keyword>
<dbReference type="Proteomes" id="UP000198639">
    <property type="component" value="Unassembled WGS sequence"/>
</dbReference>
<dbReference type="RefSeq" id="WP_091870889.1">
    <property type="nucleotide sequence ID" value="NZ_FOLD01000002.1"/>
</dbReference>
<evidence type="ECO:0000313" key="3">
    <source>
        <dbReference type="Proteomes" id="UP000198639"/>
    </source>
</evidence>
<organism evidence="2 3">
    <name type="scientific">Massilia yuzhufengensis</name>
    <dbReference type="NCBI Taxonomy" id="1164594"/>
    <lineage>
        <taxon>Bacteria</taxon>
        <taxon>Pseudomonadati</taxon>
        <taxon>Pseudomonadota</taxon>
        <taxon>Betaproteobacteria</taxon>
        <taxon>Burkholderiales</taxon>
        <taxon>Oxalobacteraceae</taxon>
        <taxon>Telluria group</taxon>
        <taxon>Massilia</taxon>
    </lineage>
</organism>
<dbReference type="STRING" id="1164594.SAMN05216204_102224"/>
<evidence type="ECO:0000313" key="2">
    <source>
        <dbReference type="EMBL" id="SFB89905.1"/>
    </source>
</evidence>
<sequence length="65" mass="6721">MNIRKNFEAIFLSAAALGLAASYATAAARPVDVVQTEAAVLVDSTVHVVVVKAPRLSVAEKAGLK</sequence>